<reference evidence="2 3" key="1">
    <citation type="submission" date="2024-06" db="EMBL/GenBank/DDBJ databases">
        <title>The Natural Products Discovery Center: Release of the First 8490 Sequenced Strains for Exploring Actinobacteria Biosynthetic Diversity.</title>
        <authorList>
            <person name="Kalkreuter E."/>
            <person name="Kautsar S.A."/>
            <person name="Yang D."/>
            <person name="Bader C.D."/>
            <person name="Teijaro C.N."/>
            <person name="Fluegel L."/>
            <person name="Davis C.M."/>
            <person name="Simpson J.R."/>
            <person name="Lauterbach L."/>
            <person name="Steele A.D."/>
            <person name="Gui C."/>
            <person name="Meng S."/>
            <person name="Li G."/>
            <person name="Viehrig K."/>
            <person name="Ye F."/>
            <person name="Su P."/>
            <person name="Kiefer A.F."/>
            <person name="Nichols A."/>
            <person name="Cepeda A.J."/>
            <person name="Yan W."/>
            <person name="Fan B."/>
            <person name="Jiang Y."/>
            <person name="Adhikari A."/>
            <person name="Zheng C.-J."/>
            <person name="Schuster L."/>
            <person name="Cowan T.M."/>
            <person name="Smanski M.J."/>
            <person name="Chevrette M.G."/>
            <person name="De Carvalho L.P.S."/>
            <person name="Shen B."/>
        </authorList>
    </citation>
    <scope>NUCLEOTIDE SEQUENCE [LARGE SCALE GENOMIC DNA]</scope>
    <source>
        <strain evidence="2 3">NPDC000634</strain>
    </source>
</reference>
<dbReference type="EMBL" id="JBEPCU010001273">
    <property type="protein sequence ID" value="MER6983171.1"/>
    <property type="molecule type" value="Genomic_DNA"/>
</dbReference>
<feature type="non-terminal residue" evidence="2">
    <location>
        <position position="105"/>
    </location>
</feature>
<evidence type="ECO:0000313" key="2">
    <source>
        <dbReference type="EMBL" id="MER6983171.1"/>
    </source>
</evidence>
<feature type="compositionally biased region" description="Low complexity" evidence="1">
    <location>
        <begin position="1"/>
        <end position="15"/>
    </location>
</feature>
<feature type="region of interest" description="Disordered" evidence="1">
    <location>
        <begin position="1"/>
        <end position="20"/>
    </location>
</feature>
<name>A0ABV1WG50_9ACTN</name>
<evidence type="ECO:0000256" key="1">
    <source>
        <dbReference type="SAM" id="MobiDB-lite"/>
    </source>
</evidence>
<proteinExistence type="predicted"/>
<sequence length="105" mass="11190">MTTTASASRTPTAHAVRTGGSRHLAGTGTLLRFALRRDRVLIPVWVAVNALMVLSMPNTLKSLYATPSERADLMRQMATNTSLRAMVGPVLGDSLGALTAWRVGV</sequence>
<organism evidence="2 3">
    <name type="scientific">Streptomyces carpinensis</name>
    <dbReference type="NCBI Taxonomy" id="66369"/>
    <lineage>
        <taxon>Bacteria</taxon>
        <taxon>Bacillati</taxon>
        <taxon>Actinomycetota</taxon>
        <taxon>Actinomycetes</taxon>
        <taxon>Kitasatosporales</taxon>
        <taxon>Streptomycetaceae</taxon>
        <taxon>Streptomyces</taxon>
    </lineage>
</organism>
<dbReference type="Proteomes" id="UP001458415">
    <property type="component" value="Unassembled WGS sequence"/>
</dbReference>
<protein>
    <submittedName>
        <fullName evidence="2">ABC transporter permease</fullName>
    </submittedName>
</protein>
<keyword evidence="3" id="KW-1185">Reference proteome</keyword>
<evidence type="ECO:0000313" key="3">
    <source>
        <dbReference type="Proteomes" id="UP001458415"/>
    </source>
</evidence>
<comment type="caution">
    <text evidence="2">The sequence shown here is derived from an EMBL/GenBank/DDBJ whole genome shotgun (WGS) entry which is preliminary data.</text>
</comment>
<accession>A0ABV1WG50</accession>
<gene>
    <name evidence="2" type="ORF">ABT317_40990</name>
</gene>